<dbReference type="SMART" id="SM00671">
    <property type="entry name" value="SEL1"/>
    <property type="match status" value="1"/>
</dbReference>
<dbReference type="Proteomes" id="UP001157006">
    <property type="component" value="Chromosome 2"/>
</dbReference>
<dbReference type="PANTHER" id="PTHR36792:SF7">
    <property type="entry name" value="TETRATRICOPEPTIDE-LIKE HELICAL DOMAIN-CONTAINING PROTEIN-RELATED"/>
    <property type="match status" value="1"/>
</dbReference>
<keyword evidence="3" id="KW-1185">Reference proteome</keyword>
<evidence type="ECO:0000313" key="3">
    <source>
        <dbReference type="Proteomes" id="UP001157006"/>
    </source>
</evidence>
<gene>
    <name evidence="2" type="ORF">VFH_II079560</name>
</gene>
<dbReference type="SUPFAM" id="SSF81901">
    <property type="entry name" value="HCP-like"/>
    <property type="match status" value="1"/>
</dbReference>
<feature type="region of interest" description="Disordered" evidence="1">
    <location>
        <begin position="120"/>
        <end position="153"/>
    </location>
</feature>
<accession>A0AAV0ZFJ5</accession>
<dbReference type="InterPro" id="IPR011990">
    <property type="entry name" value="TPR-like_helical_dom_sf"/>
</dbReference>
<organism evidence="2 3">
    <name type="scientific">Vicia faba</name>
    <name type="common">Broad bean</name>
    <name type="synonym">Faba vulgaris</name>
    <dbReference type="NCBI Taxonomy" id="3906"/>
    <lineage>
        <taxon>Eukaryota</taxon>
        <taxon>Viridiplantae</taxon>
        <taxon>Streptophyta</taxon>
        <taxon>Embryophyta</taxon>
        <taxon>Tracheophyta</taxon>
        <taxon>Spermatophyta</taxon>
        <taxon>Magnoliopsida</taxon>
        <taxon>eudicotyledons</taxon>
        <taxon>Gunneridae</taxon>
        <taxon>Pentapetalae</taxon>
        <taxon>rosids</taxon>
        <taxon>fabids</taxon>
        <taxon>Fabales</taxon>
        <taxon>Fabaceae</taxon>
        <taxon>Papilionoideae</taxon>
        <taxon>50 kb inversion clade</taxon>
        <taxon>NPAAA clade</taxon>
        <taxon>Hologalegina</taxon>
        <taxon>IRL clade</taxon>
        <taxon>Fabeae</taxon>
        <taxon>Vicia</taxon>
    </lineage>
</organism>
<dbReference type="AlphaFoldDB" id="A0AAV0ZFJ5"/>
<protein>
    <submittedName>
        <fullName evidence="2">Uncharacterized protein</fullName>
    </submittedName>
</protein>
<proteinExistence type="predicted"/>
<feature type="compositionally biased region" description="Polar residues" evidence="1">
    <location>
        <begin position="29"/>
        <end position="39"/>
    </location>
</feature>
<reference evidence="2 3" key="1">
    <citation type="submission" date="2023-01" db="EMBL/GenBank/DDBJ databases">
        <authorList>
            <person name="Kreplak J."/>
        </authorList>
    </citation>
    <scope>NUCLEOTIDE SEQUENCE [LARGE SCALE GENOMIC DNA]</scope>
</reference>
<sequence length="153" mass="17063">MGKSVESIFTKGITRFVSSSKPNRHKITQPISPNRVTTTPRPPKPDLTFKMESPKKMDAIECRTPLASVVAYCAKRWFQDTLKEAKGGDTTMQVLVGQMYYSGYGVPRDPQKGHAWITRASKSKNSAWKVSEKQPGYRASDSDSCDLENNTTS</sequence>
<feature type="region of interest" description="Disordered" evidence="1">
    <location>
        <begin position="17"/>
        <end position="50"/>
    </location>
</feature>
<dbReference type="Gene3D" id="1.25.40.10">
    <property type="entry name" value="Tetratricopeptide repeat domain"/>
    <property type="match status" value="1"/>
</dbReference>
<dbReference type="EMBL" id="OX451737">
    <property type="protein sequence ID" value="CAI8597395.1"/>
    <property type="molecule type" value="Genomic_DNA"/>
</dbReference>
<dbReference type="PANTHER" id="PTHR36792">
    <property type="entry name" value="EXPRESSED PROTEIN"/>
    <property type="match status" value="1"/>
</dbReference>
<name>A0AAV0ZFJ5_VICFA</name>
<evidence type="ECO:0000256" key="1">
    <source>
        <dbReference type="SAM" id="MobiDB-lite"/>
    </source>
</evidence>
<dbReference type="InterPro" id="IPR006597">
    <property type="entry name" value="Sel1-like"/>
</dbReference>
<evidence type="ECO:0000313" key="2">
    <source>
        <dbReference type="EMBL" id="CAI8597395.1"/>
    </source>
</evidence>